<sequence length="196" mass="22481">MLHHEVAEARIARILDAMETVDGIGDLVEQDRDFWQEARTVGKRVYDSGSNTWKAWLAVGRRFGERRMQRLQADHGGYHHANNCRYLAGRAMSWSMMARQLNRAVYRRVTRKGQGRKVVVRIRLCDSTAAKHQGGDVAALTDEELRGINSRLDEFGLVVPAREREIPIPRDRYRLGDENEDLAVEPLETPVAWTDE</sequence>
<reference evidence="1" key="1">
    <citation type="submission" date="2019-04" db="EMBL/GenBank/DDBJ databases">
        <title>Friends and foes A comparative genomics study of 23 Aspergillus species from section Flavi.</title>
        <authorList>
            <consortium name="DOE Joint Genome Institute"/>
            <person name="Kjaerbolling I."/>
            <person name="Vesth T."/>
            <person name="Frisvad J.C."/>
            <person name="Nybo J.L."/>
            <person name="Theobald S."/>
            <person name="Kildgaard S."/>
            <person name="Isbrandt T."/>
            <person name="Kuo A."/>
            <person name="Sato A."/>
            <person name="Lyhne E.K."/>
            <person name="Kogle M.E."/>
            <person name="Wiebenga A."/>
            <person name="Kun R.S."/>
            <person name="Lubbers R.J."/>
            <person name="Makela M.R."/>
            <person name="Barry K."/>
            <person name="Chovatia M."/>
            <person name="Clum A."/>
            <person name="Daum C."/>
            <person name="Haridas S."/>
            <person name="He G."/>
            <person name="LaButti K."/>
            <person name="Lipzen A."/>
            <person name="Mondo S."/>
            <person name="Riley R."/>
            <person name="Salamov A."/>
            <person name="Simmons B.A."/>
            <person name="Magnuson J.K."/>
            <person name="Henrissat B."/>
            <person name="Mortensen U.H."/>
            <person name="Larsen T.O."/>
            <person name="Devries R.P."/>
            <person name="Grigoriev I.V."/>
            <person name="Machida M."/>
            <person name="Baker S.E."/>
            <person name="Andersen M.R."/>
        </authorList>
    </citation>
    <scope>NUCLEOTIDE SEQUENCE</scope>
    <source>
        <strain evidence="1">CBS 117612</strain>
    </source>
</reference>
<evidence type="ECO:0000313" key="1">
    <source>
        <dbReference type="EMBL" id="KAE8334421.1"/>
    </source>
</evidence>
<gene>
    <name evidence="1" type="ORF">BDV24DRAFT_170207</name>
</gene>
<name>A0A5N6XML7_9EURO</name>
<protein>
    <submittedName>
        <fullName evidence="1">Uncharacterized protein</fullName>
    </submittedName>
</protein>
<dbReference type="AlphaFoldDB" id="A0A5N6XML7"/>
<accession>A0A5N6XML7</accession>
<organism evidence="1">
    <name type="scientific">Aspergillus arachidicola</name>
    <dbReference type="NCBI Taxonomy" id="656916"/>
    <lineage>
        <taxon>Eukaryota</taxon>
        <taxon>Fungi</taxon>
        <taxon>Dikarya</taxon>
        <taxon>Ascomycota</taxon>
        <taxon>Pezizomycotina</taxon>
        <taxon>Eurotiomycetes</taxon>
        <taxon>Eurotiomycetidae</taxon>
        <taxon>Eurotiales</taxon>
        <taxon>Aspergillaceae</taxon>
        <taxon>Aspergillus</taxon>
        <taxon>Aspergillus subgen. Circumdati</taxon>
    </lineage>
</organism>
<dbReference type="Proteomes" id="UP000325558">
    <property type="component" value="Unassembled WGS sequence"/>
</dbReference>
<dbReference type="EMBL" id="ML737281">
    <property type="protein sequence ID" value="KAE8334421.1"/>
    <property type="molecule type" value="Genomic_DNA"/>
</dbReference>
<proteinExistence type="predicted"/>